<dbReference type="AlphaFoldDB" id="A0A226MIV8"/>
<dbReference type="InterPro" id="IPR026298">
    <property type="entry name" value="Bcl-2_fam"/>
</dbReference>
<gene>
    <name evidence="1" type="ORF">ASZ78_001638</name>
</gene>
<dbReference type="EMBL" id="MCFN01000776">
    <property type="protein sequence ID" value="OXB55223.1"/>
    <property type="molecule type" value="Genomic_DNA"/>
</dbReference>
<proteinExistence type="predicted"/>
<evidence type="ECO:0000313" key="2">
    <source>
        <dbReference type="Proteomes" id="UP000198323"/>
    </source>
</evidence>
<dbReference type="GO" id="GO:0015288">
    <property type="term" value="F:porin activity"/>
    <property type="evidence" value="ECO:0007669"/>
    <property type="project" value="TreeGrafter"/>
</dbReference>
<organism evidence="1 2">
    <name type="scientific">Callipepla squamata</name>
    <name type="common">Scaled quail</name>
    <dbReference type="NCBI Taxonomy" id="9009"/>
    <lineage>
        <taxon>Eukaryota</taxon>
        <taxon>Metazoa</taxon>
        <taxon>Chordata</taxon>
        <taxon>Craniata</taxon>
        <taxon>Vertebrata</taxon>
        <taxon>Euteleostomi</taxon>
        <taxon>Archelosauria</taxon>
        <taxon>Archosauria</taxon>
        <taxon>Dinosauria</taxon>
        <taxon>Saurischia</taxon>
        <taxon>Theropoda</taxon>
        <taxon>Coelurosauria</taxon>
        <taxon>Aves</taxon>
        <taxon>Neognathae</taxon>
        <taxon>Galloanserae</taxon>
        <taxon>Galliformes</taxon>
        <taxon>Odontophoridae</taxon>
        <taxon>Callipepla</taxon>
    </lineage>
</organism>
<dbReference type="SUPFAM" id="SSF56854">
    <property type="entry name" value="Bcl-2 inhibitors of programmed cell death"/>
    <property type="match status" value="1"/>
</dbReference>
<keyword evidence="2" id="KW-1185">Reference proteome</keyword>
<dbReference type="GO" id="GO:0051400">
    <property type="term" value="F:BH domain binding"/>
    <property type="evidence" value="ECO:0007669"/>
    <property type="project" value="TreeGrafter"/>
</dbReference>
<dbReference type="OrthoDB" id="6020735at2759"/>
<sequence>MGEATKEEQVAQETEEVFRSYTFYRYQQEREEGGEEVPMDPEIVEIQQELGSTVSLVGRRLAIIGDDINKRYDAEFRHMLKSLQPTKENAYEYFTTIASR</sequence>
<reference evidence="1 2" key="1">
    <citation type="submission" date="2016-07" db="EMBL/GenBank/DDBJ databases">
        <title>Disparate Historic Effective Population Sizes Predicted by Modern Levels of Genome Diversity for the Scaled Quail (Callipepla squamata) and the Northern Bobwhite (Colinus virginianus): Inferences from First and Second Generation Draft Genome Assemblies for Sympatric New World Quail.</title>
        <authorList>
            <person name="Oldeschulte D.L."/>
            <person name="Halley Y.A."/>
            <person name="Bhattarai E.K."/>
            <person name="Brashear W.A."/>
            <person name="Hill J."/>
            <person name="Metz R.P."/>
            <person name="Johnson C.D."/>
            <person name="Rollins D."/>
            <person name="Peterson M.J."/>
            <person name="Bickhart D.M."/>
            <person name="Decker J.E."/>
            <person name="Seabury C.M."/>
        </authorList>
    </citation>
    <scope>NUCLEOTIDE SEQUENCE [LARGE SCALE GENOMIC DNA]</scope>
    <source>
        <strain evidence="1 2">Texas</strain>
        <tissue evidence="1">Leg muscle</tissue>
    </source>
</reference>
<evidence type="ECO:0000313" key="1">
    <source>
        <dbReference type="EMBL" id="OXB55223.1"/>
    </source>
</evidence>
<dbReference type="GO" id="GO:0001836">
    <property type="term" value="P:release of cytochrome c from mitochondria"/>
    <property type="evidence" value="ECO:0007669"/>
    <property type="project" value="TreeGrafter"/>
</dbReference>
<dbReference type="GO" id="GO:0005741">
    <property type="term" value="C:mitochondrial outer membrane"/>
    <property type="evidence" value="ECO:0007669"/>
    <property type="project" value="TreeGrafter"/>
</dbReference>
<protein>
    <submittedName>
        <fullName evidence="1">Uncharacterized protein</fullName>
    </submittedName>
</protein>
<name>A0A226MIV8_CALSU</name>
<dbReference type="GO" id="GO:0097192">
    <property type="term" value="P:extrinsic apoptotic signaling pathway in absence of ligand"/>
    <property type="evidence" value="ECO:0007669"/>
    <property type="project" value="TreeGrafter"/>
</dbReference>
<dbReference type="Proteomes" id="UP000198323">
    <property type="component" value="Unassembled WGS sequence"/>
</dbReference>
<dbReference type="InterPro" id="IPR036834">
    <property type="entry name" value="Bcl-2-like_sf"/>
</dbReference>
<comment type="caution">
    <text evidence="1">The sequence shown here is derived from an EMBL/GenBank/DDBJ whole genome shotgun (WGS) entry which is preliminary data.</text>
</comment>
<dbReference type="Gene3D" id="1.10.437.10">
    <property type="entry name" value="Blc2-like"/>
    <property type="match status" value="1"/>
</dbReference>
<dbReference type="GO" id="GO:0008630">
    <property type="term" value="P:intrinsic apoptotic signaling pathway in response to DNA damage"/>
    <property type="evidence" value="ECO:0007669"/>
    <property type="project" value="TreeGrafter"/>
</dbReference>
<dbReference type="PANTHER" id="PTHR11256">
    <property type="entry name" value="BCL-2 RELATED"/>
    <property type="match status" value="1"/>
</dbReference>
<dbReference type="PANTHER" id="PTHR11256:SF41">
    <property type="entry name" value="BCL-2 HOMOLOGOUS ANTAGONIST_KILLER"/>
    <property type="match status" value="1"/>
</dbReference>
<dbReference type="STRING" id="9009.A0A226MIV8"/>
<dbReference type="GO" id="GO:0042981">
    <property type="term" value="P:regulation of apoptotic process"/>
    <property type="evidence" value="ECO:0007669"/>
    <property type="project" value="InterPro"/>
</dbReference>
<accession>A0A226MIV8</accession>